<dbReference type="EMBL" id="JAUESC010000385">
    <property type="protein sequence ID" value="KAK0578193.1"/>
    <property type="molecule type" value="Genomic_DNA"/>
</dbReference>
<dbReference type="GO" id="GO:0016705">
    <property type="term" value="F:oxidoreductase activity, acting on paired donors, with incorporation or reduction of molecular oxygen"/>
    <property type="evidence" value="ECO:0007669"/>
    <property type="project" value="InterPro"/>
</dbReference>
<dbReference type="InterPro" id="IPR036396">
    <property type="entry name" value="Cyt_P450_sf"/>
</dbReference>
<dbReference type="AlphaFoldDB" id="A0AA39RQZ7"/>
<dbReference type="PANTHER" id="PTHR24286:SF217">
    <property type="entry name" value="OS07G0520300 PROTEIN"/>
    <property type="match status" value="1"/>
</dbReference>
<dbReference type="Proteomes" id="UP001168877">
    <property type="component" value="Unassembled WGS sequence"/>
</dbReference>
<dbReference type="GO" id="GO:0004497">
    <property type="term" value="F:monooxygenase activity"/>
    <property type="evidence" value="ECO:0007669"/>
    <property type="project" value="InterPro"/>
</dbReference>
<protein>
    <recommendedName>
        <fullName evidence="7">Cytochrome P450</fullName>
    </recommendedName>
</protein>
<evidence type="ECO:0000256" key="2">
    <source>
        <dbReference type="ARBA" id="ARBA00010617"/>
    </source>
</evidence>
<keyword evidence="4" id="KW-0408">Iron</keyword>
<dbReference type="SUPFAM" id="SSF48264">
    <property type="entry name" value="Cytochrome P450"/>
    <property type="match status" value="1"/>
</dbReference>
<dbReference type="Pfam" id="PF00067">
    <property type="entry name" value="p450"/>
    <property type="match status" value="1"/>
</dbReference>
<dbReference type="GO" id="GO:0020037">
    <property type="term" value="F:heme binding"/>
    <property type="evidence" value="ECO:0007669"/>
    <property type="project" value="InterPro"/>
</dbReference>
<dbReference type="Gene3D" id="1.10.630.10">
    <property type="entry name" value="Cytochrome P450"/>
    <property type="match status" value="1"/>
</dbReference>
<name>A0AA39RQZ7_ACESA</name>
<reference evidence="5" key="2">
    <citation type="submission" date="2023-06" db="EMBL/GenBank/DDBJ databases">
        <authorList>
            <person name="Swenson N.G."/>
            <person name="Wegrzyn J.L."/>
            <person name="Mcevoy S.L."/>
        </authorList>
    </citation>
    <scope>NUCLEOTIDE SEQUENCE</scope>
    <source>
        <strain evidence="5">NS2018</strain>
        <tissue evidence="5">Leaf</tissue>
    </source>
</reference>
<evidence type="ECO:0008006" key="7">
    <source>
        <dbReference type="Google" id="ProtNLM"/>
    </source>
</evidence>
<comment type="similarity">
    <text evidence="2">Belongs to the cytochrome P450 family.</text>
</comment>
<dbReference type="GO" id="GO:0016125">
    <property type="term" value="P:sterol metabolic process"/>
    <property type="evidence" value="ECO:0007669"/>
    <property type="project" value="TreeGrafter"/>
</dbReference>
<keyword evidence="3" id="KW-0479">Metal-binding</keyword>
<evidence type="ECO:0000313" key="5">
    <source>
        <dbReference type="EMBL" id="KAK0578193.1"/>
    </source>
</evidence>
<dbReference type="PANTHER" id="PTHR24286">
    <property type="entry name" value="CYTOCHROME P450 26"/>
    <property type="match status" value="1"/>
</dbReference>
<evidence type="ECO:0000313" key="6">
    <source>
        <dbReference type="Proteomes" id="UP001168877"/>
    </source>
</evidence>
<reference evidence="5" key="1">
    <citation type="journal article" date="2022" name="Plant J.">
        <title>Strategies of tolerance reflected in two North American maple genomes.</title>
        <authorList>
            <person name="McEvoy S.L."/>
            <person name="Sezen U.U."/>
            <person name="Trouern-Trend A."/>
            <person name="McMahon S.M."/>
            <person name="Schaberg P.G."/>
            <person name="Yang J."/>
            <person name="Wegrzyn J.L."/>
            <person name="Swenson N.G."/>
        </authorList>
    </citation>
    <scope>NUCLEOTIDE SEQUENCE</scope>
    <source>
        <strain evidence="5">NS2018</strain>
    </source>
</reference>
<evidence type="ECO:0000256" key="4">
    <source>
        <dbReference type="ARBA" id="ARBA00023004"/>
    </source>
</evidence>
<dbReference type="GO" id="GO:0005506">
    <property type="term" value="F:iron ion binding"/>
    <property type="evidence" value="ECO:0007669"/>
    <property type="project" value="InterPro"/>
</dbReference>
<sequence>MQTDTAEKWFQDIIRIYGPVSKVNLFGTPTVFLHGLATNKLVYTCDGNTLANQQPPSIRRICGEKNVTELRGDEHKRVRDALVSFLKPEVLKQYVGKMDREIRKHLVMHWHGKQKVTVMPLMKTLTFDIMSSLIFGIEQGATGNALVELFEHMMDGLVSIPINLPFTIMFKYVTHLQDP</sequence>
<gene>
    <name evidence="5" type="ORF">LWI29_006542</name>
</gene>
<accession>A0AA39RQZ7</accession>
<evidence type="ECO:0000256" key="3">
    <source>
        <dbReference type="ARBA" id="ARBA00022723"/>
    </source>
</evidence>
<evidence type="ECO:0000256" key="1">
    <source>
        <dbReference type="ARBA" id="ARBA00004721"/>
    </source>
</evidence>
<organism evidence="5 6">
    <name type="scientific">Acer saccharum</name>
    <name type="common">Sugar maple</name>
    <dbReference type="NCBI Taxonomy" id="4024"/>
    <lineage>
        <taxon>Eukaryota</taxon>
        <taxon>Viridiplantae</taxon>
        <taxon>Streptophyta</taxon>
        <taxon>Embryophyta</taxon>
        <taxon>Tracheophyta</taxon>
        <taxon>Spermatophyta</taxon>
        <taxon>Magnoliopsida</taxon>
        <taxon>eudicotyledons</taxon>
        <taxon>Gunneridae</taxon>
        <taxon>Pentapetalae</taxon>
        <taxon>rosids</taxon>
        <taxon>malvids</taxon>
        <taxon>Sapindales</taxon>
        <taxon>Sapindaceae</taxon>
        <taxon>Hippocastanoideae</taxon>
        <taxon>Acereae</taxon>
        <taxon>Acer</taxon>
    </lineage>
</organism>
<dbReference type="InterPro" id="IPR001128">
    <property type="entry name" value="Cyt_P450"/>
</dbReference>
<proteinExistence type="inferred from homology"/>
<keyword evidence="6" id="KW-1185">Reference proteome</keyword>
<comment type="caution">
    <text evidence="5">The sequence shown here is derived from an EMBL/GenBank/DDBJ whole genome shotgun (WGS) entry which is preliminary data.</text>
</comment>
<comment type="pathway">
    <text evidence="1">Secondary metabolite biosynthesis; terpenoid biosynthesis.</text>
</comment>